<dbReference type="Gene3D" id="1.20.58.760">
    <property type="entry name" value="Peptidase M41"/>
    <property type="match status" value="1"/>
</dbReference>
<dbReference type="GO" id="GO:0005886">
    <property type="term" value="C:plasma membrane"/>
    <property type="evidence" value="ECO:0007669"/>
    <property type="project" value="UniProtKB-SubCell"/>
</dbReference>
<dbReference type="SUPFAM" id="SSF140990">
    <property type="entry name" value="FtsH protease domain-like"/>
    <property type="match status" value="1"/>
</dbReference>
<feature type="binding site" evidence="14">
    <location>
        <position position="503"/>
    </location>
    <ligand>
        <name>Zn(2+)</name>
        <dbReference type="ChEBI" id="CHEBI:29105"/>
        <note>catalytic</note>
    </ligand>
</feature>
<comment type="similarity">
    <text evidence="2 14">In the C-terminal section; belongs to the peptidase M41 family.</text>
</comment>
<comment type="cofactor">
    <cofactor evidence="14">
        <name>Zn(2+)</name>
        <dbReference type="ChEBI" id="CHEBI:29105"/>
    </cofactor>
    <text evidence="14">Binds 1 zinc ion per subunit.</text>
</comment>
<comment type="similarity">
    <text evidence="13 14">In the central section; belongs to the AAA ATPase family.</text>
</comment>
<dbReference type="InterPro" id="IPR003959">
    <property type="entry name" value="ATPase_AAA_core"/>
</dbReference>
<evidence type="ECO:0000256" key="5">
    <source>
        <dbReference type="ARBA" id="ARBA00022723"/>
    </source>
</evidence>
<keyword evidence="11 14" id="KW-0482">Metalloprotease</keyword>
<reference evidence="18 19" key="1">
    <citation type="journal article" date="2016" name="Nat. Commun.">
        <title>Thousands of microbial genomes shed light on interconnected biogeochemical processes in an aquifer system.</title>
        <authorList>
            <person name="Anantharaman K."/>
            <person name="Brown C.T."/>
            <person name="Hug L.A."/>
            <person name="Sharon I."/>
            <person name="Castelle C.J."/>
            <person name="Probst A.J."/>
            <person name="Thomas B.C."/>
            <person name="Singh A."/>
            <person name="Wilkins M.J."/>
            <person name="Karaoz U."/>
            <person name="Brodie E.L."/>
            <person name="Williams K.H."/>
            <person name="Hubbard S.S."/>
            <person name="Banfield J.F."/>
        </authorList>
    </citation>
    <scope>NUCLEOTIDE SEQUENCE [LARGE SCALE GENOMIC DNA]</scope>
</reference>
<name>A0A1F5NJ68_9BACT</name>
<keyword evidence="5 14" id="KW-0479">Metal-binding</keyword>
<comment type="subunit">
    <text evidence="14">Homohexamer.</text>
</comment>
<keyword evidence="6 14" id="KW-0547">Nucleotide-binding</keyword>
<feature type="active site" evidence="14">
    <location>
        <position position="428"/>
    </location>
</feature>
<evidence type="ECO:0000256" key="10">
    <source>
        <dbReference type="ARBA" id="ARBA00022989"/>
    </source>
</evidence>
<evidence type="ECO:0000256" key="4">
    <source>
        <dbReference type="ARBA" id="ARBA00022692"/>
    </source>
</evidence>
<dbReference type="NCBIfam" id="TIGR01241">
    <property type="entry name" value="FtsH_fam"/>
    <property type="match status" value="1"/>
</dbReference>
<dbReference type="FunFam" id="1.10.8.60:FF:000001">
    <property type="entry name" value="ATP-dependent zinc metalloprotease FtsH"/>
    <property type="match status" value="1"/>
</dbReference>
<dbReference type="PROSITE" id="PS00674">
    <property type="entry name" value="AAA"/>
    <property type="match status" value="1"/>
</dbReference>
<dbReference type="InterPro" id="IPR005936">
    <property type="entry name" value="FtsH"/>
</dbReference>
<keyword evidence="4 14" id="KW-0812">Transmembrane</keyword>
<keyword evidence="18" id="KW-0131">Cell cycle</keyword>
<dbReference type="STRING" id="1817824.A2751_01695"/>
<dbReference type="GO" id="GO:0016887">
    <property type="term" value="F:ATP hydrolysis activity"/>
    <property type="evidence" value="ECO:0007669"/>
    <property type="project" value="UniProtKB-UniRule"/>
</dbReference>
<evidence type="ECO:0000256" key="1">
    <source>
        <dbReference type="ARBA" id="ARBA00004370"/>
    </source>
</evidence>
<dbReference type="Pfam" id="PF01434">
    <property type="entry name" value="Peptidase_M41"/>
    <property type="match status" value="1"/>
</dbReference>
<evidence type="ECO:0000256" key="14">
    <source>
        <dbReference type="HAMAP-Rule" id="MF_01458"/>
    </source>
</evidence>
<evidence type="ECO:0000256" key="6">
    <source>
        <dbReference type="ARBA" id="ARBA00022741"/>
    </source>
</evidence>
<evidence type="ECO:0000256" key="16">
    <source>
        <dbReference type="SAM" id="MobiDB-lite"/>
    </source>
</evidence>
<dbReference type="Pfam" id="PF00004">
    <property type="entry name" value="AAA"/>
    <property type="match status" value="1"/>
</dbReference>
<evidence type="ECO:0000256" key="13">
    <source>
        <dbReference type="ARBA" id="ARBA00061570"/>
    </source>
</evidence>
<dbReference type="Gene3D" id="1.10.8.60">
    <property type="match status" value="1"/>
</dbReference>
<comment type="caution">
    <text evidence="14">Lacks conserved residue(s) required for the propagation of feature annotation.</text>
</comment>
<feature type="binding site" evidence="14">
    <location>
        <position position="431"/>
    </location>
    <ligand>
        <name>Zn(2+)</name>
        <dbReference type="ChEBI" id="CHEBI:29105"/>
        <note>catalytic</note>
    </ligand>
</feature>
<dbReference type="PANTHER" id="PTHR23076">
    <property type="entry name" value="METALLOPROTEASE M41 FTSH"/>
    <property type="match status" value="1"/>
</dbReference>
<evidence type="ECO:0000256" key="2">
    <source>
        <dbReference type="ARBA" id="ARBA00010044"/>
    </source>
</evidence>
<keyword evidence="3 14" id="KW-0645">Protease</keyword>
<evidence type="ECO:0000256" key="7">
    <source>
        <dbReference type="ARBA" id="ARBA00022801"/>
    </source>
</evidence>
<keyword evidence="7 14" id="KW-0378">Hydrolase</keyword>
<keyword evidence="12 14" id="KW-0472">Membrane</keyword>
<dbReference type="GO" id="GO:0005524">
    <property type="term" value="F:ATP binding"/>
    <property type="evidence" value="ECO:0007669"/>
    <property type="project" value="UniProtKB-UniRule"/>
</dbReference>
<dbReference type="SUPFAM" id="SSF52540">
    <property type="entry name" value="P-loop containing nucleoside triphosphate hydrolases"/>
    <property type="match status" value="1"/>
</dbReference>
<dbReference type="HAMAP" id="MF_01458">
    <property type="entry name" value="FtsH"/>
    <property type="match status" value="1"/>
</dbReference>
<organism evidence="18 19">
    <name type="scientific">Candidatus Doudnabacteria bacterium RIFCSPHIGHO2_01_FULL_46_14</name>
    <dbReference type="NCBI Taxonomy" id="1817824"/>
    <lineage>
        <taxon>Bacteria</taxon>
        <taxon>Candidatus Doudnaibacteriota</taxon>
    </lineage>
</organism>
<evidence type="ECO:0000256" key="12">
    <source>
        <dbReference type="ARBA" id="ARBA00023136"/>
    </source>
</evidence>
<evidence type="ECO:0000313" key="18">
    <source>
        <dbReference type="EMBL" id="OGE77751.1"/>
    </source>
</evidence>
<evidence type="ECO:0000256" key="15">
    <source>
        <dbReference type="RuleBase" id="RU003651"/>
    </source>
</evidence>
<dbReference type="InterPro" id="IPR003593">
    <property type="entry name" value="AAA+_ATPase"/>
</dbReference>
<keyword evidence="8 14" id="KW-0862">Zinc</keyword>
<comment type="subcellular location">
    <subcellularLocation>
        <location evidence="14">Cell membrane</location>
        <topology evidence="14">Multi-pass membrane protein</topology>
        <orientation evidence="14">Cytoplasmic side</orientation>
    </subcellularLocation>
    <subcellularLocation>
        <location evidence="1">Membrane</location>
    </subcellularLocation>
</comment>
<gene>
    <name evidence="14" type="primary">ftsH</name>
    <name evidence="18" type="ORF">A2751_01695</name>
</gene>
<dbReference type="InterPro" id="IPR041569">
    <property type="entry name" value="AAA_lid_3"/>
</dbReference>
<dbReference type="InterPro" id="IPR037219">
    <property type="entry name" value="Peptidase_M41-like"/>
</dbReference>
<evidence type="ECO:0000256" key="3">
    <source>
        <dbReference type="ARBA" id="ARBA00022670"/>
    </source>
</evidence>
<dbReference type="SMART" id="SM00382">
    <property type="entry name" value="AAA"/>
    <property type="match status" value="1"/>
</dbReference>
<comment type="function">
    <text evidence="14">Acts as a processive, ATP-dependent zinc metallopeptidase for both cytoplasmic and membrane proteins. Plays a role in the quality control of integral membrane proteins.</text>
</comment>
<dbReference type="AlphaFoldDB" id="A0A1F5NJ68"/>
<evidence type="ECO:0000256" key="11">
    <source>
        <dbReference type="ARBA" id="ARBA00023049"/>
    </source>
</evidence>
<dbReference type="Proteomes" id="UP000176864">
    <property type="component" value="Unassembled WGS sequence"/>
</dbReference>
<dbReference type="GO" id="GO:0006508">
    <property type="term" value="P:proteolysis"/>
    <property type="evidence" value="ECO:0007669"/>
    <property type="project" value="UniProtKB-KW"/>
</dbReference>
<dbReference type="GO" id="GO:0004222">
    <property type="term" value="F:metalloendopeptidase activity"/>
    <property type="evidence" value="ECO:0007669"/>
    <property type="project" value="InterPro"/>
</dbReference>
<evidence type="ECO:0000259" key="17">
    <source>
        <dbReference type="SMART" id="SM00382"/>
    </source>
</evidence>
<dbReference type="GO" id="GO:0008270">
    <property type="term" value="F:zinc ion binding"/>
    <property type="evidence" value="ECO:0007669"/>
    <property type="project" value="UniProtKB-UniRule"/>
</dbReference>
<dbReference type="Pfam" id="PF17862">
    <property type="entry name" value="AAA_lid_3"/>
    <property type="match status" value="1"/>
</dbReference>
<sequence>MKKFLKNLGIVLFVFLIIAGVFSLTVSEDRDVKEVTLSDIAGDVKERRVDHIEVSTDNNEVLVFLKDGSKVRTIKESQSDLSEALVRFNADADAIKDARIQVKGPSATSFFVQGILPFLIPFLLIAGFIYFLMRQVGGQNNRAMSFGQSQARLTDSATQKKVTFADVAGVAEAKEELKEIVEFLRYPQKFLNIGARIPKGALLLGPPGCGKTLLARAVAGEANVPFFHMSGSEFVEMFVGVGAARTRDLFRRAKKHAPCIVFIDEIDAVGRQRGAGLGGSHDEREQTLNQILVEMDGFDTDTNVIVIAATNRPDVLDPALLRPGRFDRQVIIDQPDIKDREAILKVHLRGKPVLKTLNVNLIAERTPGFSGADLANLVNEAAILAARRDKQQVDLGEFLEAIEKVMLGPERKSRVLSPREKQIAAYHEGGHALVAAMLPHADPVHKISIVSRGRAAGYTLKLPVEDKHLHSRSEFLADLAVALGGYVAEQQVFADITTGASNDLQVASNLARKLVMMYGMSDKLGPVTYGDHHEMIFLGKEIGEQRNYSEKVAQKIDEEIANFLDGALKTASQLCKKYRAKLDQIAKILTKQETIEQEEFVKIMADVNPPAKKIQKQPAVIAPSTPPASTRLGEAGELI</sequence>
<dbReference type="FunFam" id="1.20.58.760:FF:000001">
    <property type="entry name" value="ATP-dependent zinc metalloprotease FtsH"/>
    <property type="match status" value="1"/>
</dbReference>
<dbReference type="EMBL" id="MFEK01000016">
    <property type="protein sequence ID" value="OGE77751.1"/>
    <property type="molecule type" value="Genomic_DNA"/>
</dbReference>
<dbReference type="EC" id="3.4.24.-" evidence="14"/>
<comment type="similarity">
    <text evidence="15">Belongs to the AAA ATPase family.</text>
</comment>
<keyword evidence="9 14" id="KW-0067">ATP-binding</keyword>
<evidence type="ECO:0000256" key="8">
    <source>
        <dbReference type="ARBA" id="ARBA00022833"/>
    </source>
</evidence>
<dbReference type="InterPro" id="IPR003960">
    <property type="entry name" value="ATPase_AAA_CS"/>
</dbReference>
<dbReference type="InterPro" id="IPR027417">
    <property type="entry name" value="P-loop_NTPase"/>
</dbReference>
<feature type="transmembrane region" description="Helical" evidence="14">
    <location>
        <begin position="110"/>
        <end position="132"/>
    </location>
</feature>
<keyword evidence="10 14" id="KW-1133">Transmembrane helix</keyword>
<feature type="binding site" evidence="14">
    <location>
        <position position="427"/>
    </location>
    <ligand>
        <name>Zn(2+)</name>
        <dbReference type="ChEBI" id="CHEBI:29105"/>
        <note>catalytic</note>
    </ligand>
</feature>
<comment type="caution">
    <text evidence="18">The sequence shown here is derived from an EMBL/GenBank/DDBJ whole genome shotgun (WGS) entry which is preliminary data.</text>
</comment>
<dbReference type="Gene3D" id="3.40.50.300">
    <property type="entry name" value="P-loop containing nucleotide triphosphate hydrolases"/>
    <property type="match status" value="1"/>
</dbReference>
<feature type="domain" description="AAA+ ATPase" evidence="17">
    <location>
        <begin position="197"/>
        <end position="336"/>
    </location>
</feature>
<dbReference type="GO" id="GO:0030163">
    <property type="term" value="P:protein catabolic process"/>
    <property type="evidence" value="ECO:0007669"/>
    <property type="project" value="UniProtKB-UniRule"/>
</dbReference>
<dbReference type="FunFam" id="3.40.50.300:FF:000001">
    <property type="entry name" value="ATP-dependent zinc metalloprotease FtsH"/>
    <property type="match status" value="1"/>
</dbReference>
<dbReference type="GO" id="GO:0004176">
    <property type="term" value="F:ATP-dependent peptidase activity"/>
    <property type="evidence" value="ECO:0007669"/>
    <property type="project" value="InterPro"/>
</dbReference>
<dbReference type="GO" id="GO:0051301">
    <property type="term" value="P:cell division"/>
    <property type="evidence" value="ECO:0007669"/>
    <property type="project" value="UniProtKB-KW"/>
</dbReference>
<keyword evidence="18" id="KW-0132">Cell division</keyword>
<evidence type="ECO:0000313" key="19">
    <source>
        <dbReference type="Proteomes" id="UP000176864"/>
    </source>
</evidence>
<dbReference type="CDD" id="cd19501">
    <property type="entry name" value="RecA-like_FtsH"/>
    <property type="match status" value="1"/>
</dbReference>
<accession>A0A1F5NJ68</accession>
<protein>
    <recommendedName>
        <fullName evidence="14">ATP-dependent zinc metalloprotease FtsH</fullName>
        <ecNumber evidence="14">3.4.24.-</ecNumber>
    </recommendedName>
</protein>
<proteinExistence type="inferred from homology"/>
<keyword evidence="14" id="KW-1003">Cell membrane</keyword>
<dbReference type="InterPro" id="IPR000642">
    <property type="entry name" value="Peptidase_M41"/>
</dbReference>
<evidence type="ECO:0000256" key="9">
    <source>
        <dbReference type="ARBA" id="ARBA00022840"/>
    </source>
</evidence>
<dbReference type="PANTHER" id="PTHR23076:SF97">
    <property type="entry name" value="ATP-DEPENDENT ZINC METALLOPROTEASE YME1L1"/>
    <property type="match status" value="1"/>
</dbReference>
<feature type="region of interest" description="Disordered" evidence="16">
    <location>
        <begin position="616"/>
        <end position="639"/>
    </location>
</feature>